<dbReference type="GO" id="GO:0006099">
    <property type="term" value="P:tricarboxylic acid cycle"/>
    <property type="evidence" value="ECO:0007669"/>
    <property type="project" value="UniProtKB-KW"/>
</dbReference>
<sequence length="686" mass="70829">MLVGASQETGSVGHAVLTNLLREADRFELHAVNPHKLVIPGAHCHTGIQTVPPGPALAVIAIPARLVPDVLRKLAAKGIGLAVIISAGLGKTTEPGQEMLRVAREAGIRIIGPNCLGIILPHMGINASFASHDAPAGELALLSQSGAIASAMVEWAAPHGVGFSAILSIGDMAQTGFDELLELLAADPQTRAILIYMEGLDDGRAFVKAARAVTAIKPVIVLKAGRGTVAGRAALSHTGALAGSWEVYRAAFHEAGIVTASSLDALFDAAAMLDDVPELPGERLAIVTNGGGAGVLALDAMEVTSAPLAELSDDTVSRLDAVLPPGWSRANPVDIIGDAGSARYRAAMEAVLADDGVDAVLAMNCPTGLLMPGEAARAVADAAGSVPRKKPVIACWLGDANRASSHEVLGAARIPEFSTPAQAIRAFGYATAARWARVQILPDGASAPDVDAIVRGDAIIDAVLADNRHLLSEIEAKGLLAAFGIPVVSTQFAATAELAEQACTELPAPYAIKIVSPDITHKSDFGGVVLGLADAAAVRQAARAMAKRIATRFPEARIEGFAIQPMIRRKAAHELFAGIACDPSFGPVILFGAGGTAIEVIDDKSIALPPVHLERAKQLIGETRIARLLSGYRNVPATDQTAVAEVIAALSNIALALPRIAELDINPLIADADGVVALDARVVLRK</sequence>
<dbReference type="InterPro" id="IPR051538">
    <property type="entry name" value="Acyl-CoA_Synth/Transferase"/>
</dbReference>
<dbReference type="STRING" id="1648404.CP97_14855"/>
<proteinExistence type="inferred from homology"/>
<dbReference type="PANTHER" id="PTHR43334:SF1">
    <property type="entry name" value="3-HYDROXYPROPIONATE--COA LIGASE [ADP-FORMING]"/>
    <property type="match status" value="1"/>
</dbReference>
<dbReference type="Pfam" id="PF13607">
    <property type="entry name" value="Succ_CoA_lig"/>
    <property type="match status" value="1"/>
</dbReference>
<dbReference type="SUPFAM" id="SSF56059">
    <property type="entry name" value="Glutathione synthetase ATP-binding domain-like"/>
    <property type="match status" value="1"/>
</dbReference>
<dbReference type="KEGG" id="ery:CP97_14855"/>
<keyword evidence="3" id="KW-0547">Nucleotide-binding</keyword>
<evidence type="ECO:0000256" key="2">
    <source>
        <dbReference type="ARBA" id="ARBA00022598"/>
    </source>
</evidence>
<dbReference type="Pfam" id="PF19045">
    <property type="entry name" value="Ligase_CoA_2"/>
    <property type="match status" value="1"/>
</dbReference>
<evidence type="ECO:0000256" key="3">
    <source>
        <dbReference type="ARBA" id="ARBA00022741"/>
    </source>
</evidence>
<dbReference type="SUPFAM" id="SSF51735">
    <property type="entry name" value="NAD(P)-binding Rossmann-fold domains"/>
    <property type="match status" value="1"/>
</dbReference>
<evidence type="ECO:0000256" key="5">
    <source>
        <dbReference type="ARBA" id="ARBA00060888"/>
    </source>
</evidence>
<dbReference type="Gene3D" id="3.30.470.20">
    <property type="entry name" value="ATP-grasp fold, B domain"/>
    <property type="match status" value="1"/>
</dbReference>
<dbReference type="Gene3D" id="3.40.50.720">
    <property type="entry name" value="NAD(P)-binding Rossmann-like Domain"/>
    <property type="match status" value="1"/>
</dbReference>
<reference evidence="8" key="2">
    <citation type="submission" date="2015-04" db="EMBL/GenBank/DDBJ databases">
        <title>The complete genome sequence of Erythrobacter sp. s21-N3.</title>
        <authorList>
            <person name="Zhuang L."/>
            <person name="Liu Y."/>
            <person name="Shao Z."/>
        </authorList>
    </citation>
    <scope>NUCLEOTIDE SEQUENCE [LARGE SCALE GENOMIC DNA]</scope>
    <source>
        <strain evidence="8">s21-N3</strain>
    </source>
</reference>
<dbReference type="Proteomes" id="UP000059113">
    <property type="component" value="Chromosome"/>
</dbReference>
<comment type="similarity">
    <text evidence="5">In the N-terminal section; belongs to the acetate CoA ligase alpha subunit family.</text>
</comment>
<dbReference type="InterPro" id="IPR003781">
    <property type="entry name" value="CoA-bd"/>
</dbReference>
<dbReference type="InterPro" id="IPR032875">
    <property type="entry name" value="Succ_CoA_lig_flav_dom"/>
</dbReference>
<evidence type="ECO:0000256" key="1">
    <source>
        <dbReference type="ARBA" id="ARBA00022532"/>
    </source>
</evidence>
<dbReference type="Gene3D" id="3.30.1490.20">
    <property type="entry name" value="ATP-grasp fold, A domain"/>
    <property type="match status" value="1"/>
</dbReference>
<evidence type="ECO:0000313" key="8">
    <source>
        <dbReference type="Proteomes" id="UP000059113"/>
    </source>
</evidence>
<dbReference type="AlphaFoldDB" id="A0A161I4C4"/>
<keyword evidence="4" id="KW-0067">ATP-binding</keyword>
<dbReference type="FunFam" id="3.30.1490.20:FF:000020">
    <property type="entry name" value="Protein lysine acetyltransferase"/>
    <property type="match status" value="1"/>
</dbReference>
<dbReference type="InterPro" id="IPR036291">
    <property type="entry name" value="NAD(P)-bd_dom_sf"/>
</dbReference>
<gene>
    <name evidence="7" type="ORF">CP97_14855</name>
</gene>
<dbReference type="PANTHER" id="PTHR43334">
    <property type="entry name" value="ACETATE--COA LIGASE [ADP-FORMING]"/>
    <property type="match status" value="1"/>
</dbReference>
<dbReference type="SUPFAM" id="SSF52210">
    <property type="entry name" value="Succinyl-CoA synthetase domains"/>
    <property type="match status" value="2"/>
</dbReference>
<reference evidence="7 8" key="1">
    <citation type="journal article" date="2015" name="Int. J. Syst. Evol. Microbiol.">
        <title>Erythrobacter atlanticus sp. nov., a bacterium from ocean sediment able to degrade polycyclic aromatic hydrocarbons.</title>
        <authorList>
            <person name="Zhuang L."/>
            <person name="Liu Y."/>
            <person name="Wang L."/>
            <person name="Wang W."/>
            <person name="Shao Z."/>
        </authorList>
    </citation>
    <scope>NUCLEOTIDE SEQUENCE [LARGE SCALE GENOMIC DNA]</scope>
    <source>
        <strain evidence="8">s21-N3</strain>
    </source>
</reference>
<dbReference type="InterPro" id="IPR043938">
    <property type="entry name" value="Ligase_CoA_dom"/>
</dbReference>
<dbReference type="Pfam" id="PF13380">
    <property type="entry name" value="CoA_binding_2"/>
    <property type="match status" value="1"/>
</dbReference>
<evidence type="ECO:0000313" key="7">
    <source>
        <dbReference type="EMBL" id="ANC50541.1"/>
    </source>
</evidence>
<protein>
    <submittedName>
        <fullName evidence="7">CoA-binding domain-containing protein</fullName>
    </submittedName>
</protein>
<dbReference type="EMBL" id="CP011310">
    <property type="protein sequence ID" value="ANC50541.1"/>
    <property type="molecule type" value="Genomic_DNA"/>
</dbReference>
<evidence type="ECO:0000259" key="6">
    <source>
        <dbReference type="SMART" id="SM00881"/>
    </source>
</evidence>
<dbReference type="InterPro" id="IPR013815">
    <property type="entry name" value="ATP_grasp_subdomain_1"/>
</dbReference>
<keyword evidence="8" id="KW-1185">Reference proteome</keyword>
<feature type="domain" description="CoA-binding" evidence="6">
    <location>
        <begin position="1"/>
        <end position="89"/>
    </location>
</feature>
<name>A0A161I4C4_9SPHN</name>
<dbReference type="GO" id="GO:0005524">
    <property type="term" value="F:ATP binding"/>
    <property type="evidence" value="ECO:0007669"/>
    <property type="project" value="UniProtKB-KW"/>
</dbReference>
<dbReference type="Pfam" id="PF13549">
    <property type="entry name" value="ATP-grasp_5"/>
    <property type="match status" value="1"/>
</dbReference>
<dbReference type="SMART" id="SM00881">
    <property type="entry name" value="CoA_binding"/>
    <property type="match status" value="1"/>
</dbReference>
<dbReference type="GO" id="GO:0043758">
    <property type="term" value="F:acetate-CoA ligase (ADP-forming) activity"/>
    <property type="evidence" value="ECO:0007669"/>
    <property type="project" value="InterPro"/>
</dbReference>
<accession>A0A161I4C4</accession>
<keyword evidence="2" id="KW-0436">Ligase</keyword>
<dbReference type="InterPro" id="IPR016102">
    <property type="entry name" value="Succinyl-CoA_synth-like"/>
</dbReference>
<evidence type="ECO:0000256" key="4">
    <source>
        <dbReference type="ARBA" id="ARBA00022840"/>
    </source>
</evidence>
<organism evidence="7 8">
    <name type="scientific">Aurantiacibacter atlanticus</name>
    <dbReference type="NCBI Taxonomy" id="1648404"/>
    <lineage>
        <taxon>Bacteria</taxon>
        <taxon>Pseudomonadati</taxon>
        <taxon>Pseudomonadota</taxon>
        <taxon>Alphaproteobacteria</taxon>
        <taxon>Sphingomonadales</taxon>
        <taxon>Erythrobacteraceae</taxon>
        <taxon>Aurantiacibacter</taxon>
    </lineage>
</organism>
<keyword evidence="1" id="KW-0816">Tricarboxylic acid cycle</keyword>
<dbReference type="Gene3D" id="3.40.50.261">
    <property type="entry name" value="Succinyl-CoA synthetase domains"/>
    <property type="match status" value="2"/>
</dbReference>